<accession>A0A6V7NID3</accession>
<dbReference type="EMBL" id="LR862139">
    <property type="protein sequence ID" value="CAD1818355.1"/>
    <property type="molecule type" value="Genomic_DNA"/>
</dbReference>
<gene>
    <name evidence="4" type="ORF">CB5_LOCUS1566</name>
</gene>
<reference evidence="4" key="1">
    <citation type="submission" date="2020-07" db="EMBL/GenBank/DDBJ databases">
        <authorList>
            <person name="Lin J."/>
        </authorList>
    </citation>
    <scope>NUCLEOTIDE SEQUENCE</scope>
</reference>
<keyword evidence="2" id="KW-0472">Membrane</keyword>
<evidence type="ECO:0000256" key="2">
    <source>
        <dbReference type="SAM" id="Phobius"/>
    </source>
</evidence>
<dbReference type="PANTHER" id="PTHR31301">
    <property type="entry name" value="LOB DOMAIN-CONTAINING PROTEIN 4-RELATED"/>
    <property type="match status" value="1"/>
</dbReference>
<dbReference type="PROSITE" id="PS50891">
    <property type="entry name" value="LOB"/>
    <property type="match status" value="1"/>
</dbReference>
<dbReference type="PANTHER" id="PTHR31301:SF21">
    <property type="entry name" value="LOB DOMAIN-CONTAINING PROTEIN 27-RELATED"/>
    <property type="match status" value="1"/>
</dbReference>
<feature type="transmembrane region" description="Helical" evidence="2">
    <location>
        <begin position="20"/>
        <end position="40"/>
    </location>
</feature>
<organism evidence="4">
    <name type="scientific">Ananas comosus var. bracteatus</name>
    <name type="common">red pineapple</name>
    <dbReference type="NCBI Taxonomy" id="296719"/>
    <lineage>
        <taxon>Eukaryota</taxon>
        <taxon>Viridiplantae</taxon>
        <taxon>Streptophyta</taxon>
        <taxon>Embryophyta</taxon>
        <taxon>Tracheophyta</taxon>
        <taxon>Spermatophyta</taxon>
        <taxon>Magnoliopsida</taxon>
        <taxon>Liliopsida</taxon>
        <taxon>Poales</taxon>
        <taxon>Bromeliaceae</taxon>
        <taxon>Bromelioideae</taxon>
        <taxon>Ananas</taxon>
    </lineage>
</organism>
<dbReference type="InterPro" id="IPR004883">
    <property type="entry name" value="LOB"/>
</dbReference>
<feature type="domain" description="LOB" evidence="3">
    <location>
        <begin position="51"/>
        <end position="108"/>
    </location>
</feature>
<dbReference type="Pfam" id="PF03195">
    <property type="entry name" value="LOB"/>
    <property type="match status" value="1"/>
</dbReference>
<evidence type="ECO:0000256" key="1">
    <source>
        <dbReference type="ARBA" id="ARBA00005474"/>
    </source>
</evidence>
<keyword evidence="2" id="KW-1133">Transmembrane helix</keyword>
<sequence>MDVSGDEGESMGGEPHHSTFYSSTIPSAAAAAAAAAYSLFCMMAKGGTSRPACAACKHQRRKCTADCPLALYFPADQPKQFQNAHRLFGVSNILRILKDLDPSRSPRP</sequence>
<evidence type="ECO:0000259" key="3">
    <source>
        <dbReference type="PROSITE" id="PS50891"/>
    </source>
</evidence>
<evidence type="ECO:0000313" key="4">
    <source>
        <dbReference type="EMBL" id="CAD1818355.1"/>
    </source>
</evidence>
<comment type="similarity">
    <text evidence="1">Belongs to the LOB domain-containing protein family.</text>
</comment>
<dbReference type="AlphaFoldDB" id="A0A6V7NID3"/>
<keyword evidence="2" id="KW-0812">Transmembrane</keyword>
<protein>
    <recommendedName>
        <fullName evidence="3">LOB domain-containing protein</fullName>
    </recommendedName>
</protein>
<proteinExistence type="inferred from homology"/>
<name>A0A6V7NID3_ANACO</name>